<dbReference type="Pfam" id="PF16072">
    <property type="entry name" value="DUF4813"/>
    <property type="match status" value="1"/>
</dbReference>
<organism evidence="2">
    <name type="scientific">Drosophila rhopaloa</name>
    <name type="common">Fruit fly</name>
    <dbReference type="NCBI Taxonomy" id="1041015"/>
    <lineage>
        <taxon>Eukaryota</taxon>
        <taxon>Metazoa</taxon>
        <taxon>Ecdysozoa</taxon>
        <taxon>Arthropoda</taxon>
        <taxon>Hexapoda</taxon>
        <taxon>Insecta</taxon>
        <taxon>Pterygota</taxon>
        <taxon>Neoptera</taxon>
        <taxon>Endopterygota</taxon>
        <taxon>Diptera</taxon>
        <taxon>Brachycera</taxon>
        <taxon>Muscomorpha</taxon>
        <taxon>Ephydroidea</taxon>
        <taxon>Drosophilidae</taxon>
        <taxon>Drosophila</taxon>
        <taxon>Sophophora</taxon>
    </lineage>
</organism>
<feature type="compositionally biased region" description="Basic and acidic residues" evidence="1">
    <location>
        <begin position="111"/>
        <end position="120"/>
    </location>
</feature>
<feature type="compositionally biased region" description="Low complexity" evidence="1">
    <location>
        <begin position="1"/>
        <end position="10"/>
    </location>
</feature>
<evidence type="ECO:0000256" key="1">
    <source>
        <dbReference type="SAM" id="MobiDB-lite"/>
    </source>
</evidence>
<gene>
    <name evidence="2" type="primary">LOC108039113</name>
</gene>
<name>A0A6P4EDW4_DRORH</name>
<feature type="compositionally biased region" description="Polar residues" evidence="1">
    <location>
        <begin position="125"/>
        <end position="134"/>
    </location>
</feature>
<evidence type="ECO:0000313" key="2">
    <source>
        <dbReference type="RefSeq" id="XP_016971526.1"/>
    </source>
</evidence>
<feature type="compositionally biased region" description="Acidic residues" evidence="1">
    <location>
        <begin position="74"/>
        <end position="88"/>
    </location>
</feature>
<feature type="region of interest" description="Disordered" evidence="1">
    <location>
        <begin position="1"/>
        <end position="142"/>
    </location>
</feature>
<accession>A0A6P4EDW4</accession>
<dbReference type="OrthoDB" id="8069359at2759"/>
<dbReference type="AlphaFoldDB" id="A0A6P4EDW4"/>
<sequence length="142" mass="14759">MVDHLNSFFGSNGGNGREKGGDDEITIIDNGAVPPVFASPPASDFQEDLVAPVPEAVPSDPSALAPEPPVDPETPVEAEPVVDPDDLYPADPSAPPAGQSICVVVKVPQPDPKDPTKTIEVDQSACYQESTAETDPSAIGWD</sequence>
<feature type="compositionally biased region" description="Low complexity" evidence="1">
    <location>
        <begin position="32"/>
        <end position="43"/>
    </location>
</feature>
<dbReference type="RefSeq" id="XP_016971526.1">
    <property type="nucleotide sequence ID" value="XM_017116037.1"/>
</dbReference>
<protein>
    <submittedName>
        <fullName evidence="2">Uncharacterized protein LOC108039113</fullName>
    </submittedName>
</protein>
<dbReference type="InterPro" id="IPR032086">
    <property type="entry name" value="DUF4813"/>
</dbReference>
<reference evidence="2" key="1">
    <citation type="submission" date="2025-08" db="UniProtKB">
        <authorList>
            <consortium name="RefSeq"/>
        </authorList>
    </citation>
    <scope>IDENTIFICATION</scope>
</reference>
<proteinExistence type="predicted"/>